<accession>A0A1N6HAA6</accession>
<evidence type="ECO:0000313" key="2">
    <source>
        <dbReference type="EMBL" id="SIO16702.1"/>
    </source>
</evidence>
<dbReference type="PANTHER" id="PTHR11695:SF648">
    <property type="entry name" value="ZINC-BINDING OXIDOREDUCTASE"/>
    <property type="match status" value="1"/>
</dbReference>
<dbReference type="InterPro" id="IPR013154">
    <property type="entry name" value="ADH-like_N"/>
</dbReference>
<evidence type="ECO:0000313" key="3">
    <source>
        <dbReference type="Proteomes" id="UP000184699"/>
    </source>
</evidence>
<dbReference type="SMART" id="SM00829">
    <property type="entry name" value="PKS_ER"/>
    <property type="match status" value="1"/>
</dbReference>
<dbReference type="InterPro" id="IPR020843">
    <property type="entry name" value="ER"/>
</dbReference>
<protein>
    <submittedName>
        <fullName evidence="2">NADPH:quinone reductase</fullName>
    </submittedName>
</protein>
<dbReference type="SUPFAM" id="SSF50129">
    <property type="entry name" value="GroES-like"/>
    <property type="match status" value="1"/>
</dbReference>
<dbReference type="OrthoDB" id="9790818at2"/>
<dbReference type="Gene3D" id="3.90.180.10">
    <property type="entry name" value="Medium-chain alcohol dehydrogenases, catalytic domain"/>
    <property type="match status" value="1"/>
</dbReference>
<dbReference type="SUPFAM" id="SSF51735">
    <property type="entry name" value="NAD(P)-binding Rossmann-fold domains"/>
    <property type="match status" value="1"/>
</dbReference>
<dbReference type="InterPro" id="IPR050700">
    <property type="entry name" value="YIM1/Zinc_Alcohol_DH_Fams"/>
</dbReference>
<evidence type="ECO:0000259" key="1">
    <source>
        <dbReference type="SMART" id="SM00829"/>
    </source>
</evidence>
<dbReference type="GO" id="GO:0016491">
    <property type="term" value="F:oxidoreductase activity"/>
    <property type="evidence" value="ECO:0007669"/>
    <property type="project" value="InterPro"/>
</dbReference>
<dbReference type="InterPro" id="IPR011032">
    <property type="entry name" value="GroES-like_sf"/>
</dbReference>
<dbReference type="InterPro" id="IPR036291">
    <property type="entry name" value="NAD(P)-bd_dom_sf"/>
</dbReference>
<dbReference type="Pfam" id="PF08240">
    <property type="entry name" value="ADH_N"/>
    <property type="match status" value="1"/>
</dbReference>
<proteinExistence type="predicted"/>
<dbReference type="RefSeq" id="WP_074261592.1">
    <property type="nucleotide sequence ID" value="NZ_FSRJ01000004.1"/>
</dbReference>
<dbReference type="Gene3D" id="3.40.50.720">
    <property type="entry name" value="NAD(P)-binding Rossmann-like Domain"/>
    <property type="match status" value="1"/>
</dbReference>
<keyword evidence="3" id="KW-1185">Reference proteome</keyword>
<dbReference type="Pfam" id="PF00107">
    <property type="entry name" value="ADH_zinc_N"/>
    <property type="match status" value="1"/>
</dbReference>
<dbReference type="InterPro" id="IPR013149">
    <property type="entry name" value="ADH-like_C"/>
</dbReference>
<dbReference type="AlphaFoldDB" id="A0A1N6HAA6"/>
<feature type="domain" description="Enoyl reductase (ER)" evidence="1">
    <location>
        <begin position="10"/>
        <end position="339"/>
    </location>
</feature>
<name>A0A1N6HAA6_9MICO</name>
<organism evidence="2 3">
    <name type="scientific">Agromyces cerinus subsp. cerinus</name>
    <dbReference type="NCBI Taxonomy" id="232089"/>
    <lineage>
        <taxon>Bacteria</taxon>
        <taxon>Bacillati</taxon>
        <taxon>Actinomycetota</taxon>
        <taxon>Actinomycetes</taxon>
        <taxon>Micrococcales</taxon>
        <taxon>Microbacteriaceae</taxon>
        <taxon>Agromyces</taxon>
    </lineage>
</organism>
<dbReference type="PANTHER" id="PTHR11695">
    <property type="entry name" value="ALCOHOL DEHYDROGENASE RELATED"/>
    <property type="match status" value="1"/>
</dbReference>
<dbReference type="Proteomes" id="UP000184699">
    <property type="component" value="Unassembled WGS sequence"/>
</dbReference>
<reference evidence="3" key="1">
    <citation type="submission" date="2016-11" db="EMBL/GenBank/DDBJ databases">
        <authorList>
            <person name="Varghese N."/>
            <person name="Submissions S."/>
        </authorList>
    </citation>
    <scope>NUCLEOTIDE SEQUENCE [LARGE SCALE GENOMIC DNA]</scope>
    <source>
        <strain evidence="3">DSM 8595</strain>
    </source>
</reference>
<dbReference type="CDD" id="cd08267">
    <property type="entry name" value="MDR1"/>
    <property type="match status" value="1"/>
</dbReference>
<gene>
    <name evidence="2" type="ORF">SAMN05443544_3022</name>
</gene>
<sequence length="342" mass="34491">MRAIVLDRYGPPEQVMRLADLADPVPGAGEVVIRVAAVSLNSWDVDLAIGATLVRLEAPFRPKRRVIGSDASGIVVAVGGGVTRHRVGDAVFGELSAAGWGGFAERVVAREDALVARPAGLDDLTAAALPQAASMAWQALGGAEAAAPGGALQGRRVLIVGAGGGVGTFAIQLAKRGGAHVTAVERAMWKLDALAELGADVVAAGVPDGADSHHAFDLVLDVVGALPPSQTSTLLADGGRAAYIGGSPRRIAQVLFAGGRLVRQAGVEGGADDGAEADAEPTRSIGLLAAVPNRDLPEIAALAAAGELRALIDGPHQLDQVPEQLARLRSGAVLGKAVIGLG</sequence>
<dbReference type="STRING" id="232089.SAMN05443544_3022"/>
<dbReference type="EMBL" id="FSRJ01000004">
    <property type="protein sequence ID" value="SIO16702.1"/>
    <property type="molecule type" value="Genomic_DNA"/>
</dbReference>